<evidence type="ECO:0000313" key="4">
    <source>
        <dbReference type="Proteomes" id="UP000463951"/>
    </source>
</evidence>
<dbReference type="Proteomes" id="UP000463951">
    <property type="component" value="Chromosome"/>
</dbReference>
<dbReference type="Pfam" id="PF21307">
    <property type="entry name" value="Glyco_hydro_95_C"/>
    <property type="match status" value="1"/>
</dbReference>
<evidence type="ECO:0000256" key="1">
    <source>
        <dbReference type="SAM" id="MobiDB-lite"/>
    </source>
</evidence>
<dbReference type="Gene3D" id="2.60.40.1180">
    <property type="entry name" value="Golgi alpha-mannosidase II"/>
    <property type="match status" value="1"/>
</dbReference>
<sequence length="103" mass="10854">MTEWLLQSQHDELHLLPALPSQLPDGSVRGLLARGGFEVDISWRGGALGEARLTARAGGPARLRTAKEVRVTSGDAPVPTTRPEPGVTAFTANAGATYLVRPA</sequence>
<reference evidence="3 4" key="1">
    <citation type="journal article" date="2020" name="Int. J. Syst. Evol. Microbiol.">
        <title>Reclassification of Streptomyces castelarensis and Streptomyces sporoclivatus as later heterotypic synonyms of Streptomyces antimycoticus.</title>
        <authorList>
            <person name="Komaki H."/>
            <person name="Tamura T."/>
        </authorList>
    </citation>
    <scope>NUCLEOTIDE SEQUENCE [LARGE SCALE GENOMIC DNA]</scope>
    <source>
        <strain evidence="3 4">NBRC 100767</strain>
    </source>
</reference>
<dbReference type="PANTHER" id="PTHR31084">
    <property type="entry name" value="ALPHA-L-FUCOSIDASE 2"/>
    <property type="match status" value="1"/>
</dbReference>
<organism evidence="3 4">
    <name type="scientific">Streptomyces antimycoticus</name>
    <dbReference type="NCBI Taxonomy" id="68175"/>
    <lineage>
        <taxon>Bacteria</taxon>
        <taxon>Bacillati</taxon>
        <taxon>Actinomycetota</taxon>
        <taxon>Actinomycetes</taxon>
        <taxon>Kitasatosporales</taxon>
        <taxon>Streptomycetaceae</taxon>
        <taxon>Streptomyces</taxon>
        <taxon>Streptomyces violaceusniger group</taxon>
    </lineage>
</organism>
<dbReference type="AlphaFoldDB" id="A0A499UU07"/>
<accession>A0A499UU07</accession>
<evidence type="ECO:0000259" key="2">
    <source>
        <dbReference type="Pfam" id="PF21307"/>
    </source>
</evidence>
<dbReference type="GO" id="GO:0004560">
    <property type="term" value="F:alpha-L-fucosidase activity"/>
    <property type="evidence" value="ECO:0007669"/>
    <property type="project" value="TreeGrafter"/>
</dbReference>
<protein>
    <recommendedName>
        <fullName evidence="2">Alpha fucosidase A-like C-terminal domain-containing protein</fullName>
    </recommendedName>
</protein>
<evidence type="ECO:0000313" key="3">
    <source>
        <dbReference type="EMBL" id="BBJ45665.1"/>
    </source>
</evidence>
<dbReference type="InterPro" id="IPR049053">
    <property type="entry name" value="AFCA-like_C"/>
</dbReference>
<feature type="domain" description="Alpha fucosidase A-like C-terminal" evidence="2">
    <location>
        <begin position="7"/>
        <end position="100"/>
    </location>
</feature>
<proteinExistence type="predicted"/>
<name>A0A499UU07_9ACTN</name>
<dbReference type="GO" id="GO:0005975">
    <property type="term" value="P:carbohydrate metabolic process"/>
    <property type="evidence" value="ECO:0007669"/>
    <property type="project" value="InterPro"/>
</dbReference>
<dbReference type="PANTHER" id="PTHR31084:SF0">
    <property type="entry name" value="ALPHA-L-FUCOSIDASE 2"/>
    <property type="match status" value="1"/>
</dbReference>
<dbReference type="InterPro" id="IPR008928">
    <property type="entry name" value="6-hairpin_glycosidase_sf"/>
</dbReference>
<feature type="region of interest" description="Disordered" evidence="1">
    <location>
        <begin position="67"/>
        <end position="88"/>
    </location>
</feature>
<dbReference type="EMBL" id="AP019620">
    <property type="protein sequence ID" value="BBJ45665.1"/>
    <property type="molecule type" value="Genomic_DNA"/>
</dbReference>
<dbReference type="SUPFAM" id="SSF48208">
    <property type="entry name" value="Six-hairpin glycosidases"/>
    <property type="match status" value="1"/>
</dbReference>
<dbReference type="InterPro" id="IPR013780">
    <property type="entry name" value="Glyco_hydro_b"/>
</dbReference>
<gene>
    <name evidence="3" type="ORF">SSPO_083830</name>
</gene>